<evidence type="ECO:0000313" key="2">
    <source>
        <dbReference type="EMBL" id="KAE9589368.1"/>
    </source>
</evidence>
<feature type="transmembrane region" description="Helical" evidence="1">
    <location>
        <begin position="6"/>
        <end position="24"/>
    </location>
</feature>
<evidence type="ECO:0008006" key="4">
    <source>
        <dbReference type="Google" id="ProtNLM"/>
    </source>
</evidence>
<protein>
    <recommendedName>
        <fullName evidence="4">Transmembrane protein</fullName>
    </recommendedName>
</protein>
<dbReference type="OrthoDB" id="1431420at2759"/>
<evidence type="ECO:0000256" key="1">
    <source>
        <dbReference type="SAM" id="Phobius"/>
    </source>
</evidence>
<reference evidence="3" key="1">
    <citation type="journal article" date="2020" name="Nat. Commun.">
        <title>Genome sequence of the cluster root forming white lupin.</title>
        <authorList>
            <person name="Hufnagel B."/>
            <person name="Marques A."/>
            <person name="Soriano A."/>
            <person name="Marques L."/>
            <person name="Divol F."/>
            <person name="Doumas P."/>
            <person name="Sallet E."/>
            <person name="Mancinotti D."/>
            <person name="Carrere S."/>
            <person name="Marande W."/>
            <person name="Arribat S."/>
            <person name="Keller J."/>
            <person name="Huneau C."/>
            <person name="Blein T."/>
            <person name="Aime D."/>
            <person name="Laguerre M."/>
            <person name="Taylor J."/>
            <person name="Schubert V."/>
            <person name="Nelson M."/>
            <person name="Geu-Flores F."/>
            <person name="Crespi M."/>
            <person name="Gallardo-Guerrero K."/>
            <person name="Delaux P.-M."/>
            <person name="Salse J."/>
            <person name="Berges H."/>
            <person name="Guyot R."/>
            <person name="Gouzy J."/>
            <person name="Peret B."/>
        </authorList>
    </citation>
    <scope>NUCLEOTIDE SEQUENCE [LARGE SCALE GENOMIC DNA]</scope>
    <source>
        <strain evidence="3">cv. Amiga</strain>
    </source>
</reference>
<keyword evidence="1" id="KW-0472">Membrane</keyword>
<name>A0A6A4NS35_LUPAL</name>
<comment type="caution">
    <text evidence="2">The sequence shown here is derived from an EMBL/GenBank/DDBJ whole genome shotgun (WGS) entry which is preliminary data.</text>
</comment>
<keyword evidence="1" id="KW-1133">Transmembrane helix</keyword>
<dbReference type="EMBL" id="WOCE01000021">
    <property type="protein sequence ID" value="KAE9589368.1"/>
    <property type="molecule type" value="Genomic_DNA"/>
</dbReference>
<organism evidence="2 3">
    <name type="scientific">Lupinus albus</name>
    <name type="common">White lupine</name>
    <name type="synonym">Lupinus termis</name>
    <dbReference type="NCBI Taxonomy" id="3870"/>
    <lineage>
        <taxon>Eukaryota</taxon>
        <taxon>Viridiplantae</taxon>
        <taxon>Streptophyta</taxon>
        <taxon>Embryophyta</taxon>
        <taxon>Tracheophyta</taxon>
        <taxon>Spermatophyta</taxon>
        <taxon>Magnoliopsida</taxon>
        <taxon>eudicotyledons</taxon>
        <taxon>Gunneridae</taxon>
        <taxon>Pentapetalae</taxon>
        <taxon>rosids</taxon>
        <taxon>fabids</taxon>
        <taxon>Fabales</taxon>
        <taxon>Fabaceae</taxon>
        <taxon>Papilionoideae</taxon>
        <taxon>50 kb inversion clade</taxon>
        <taxon>genistoids sensu lato</taxon>
        <taxon>core genistoids</taxon>
        <taxon>Genisteae</taxon>
        <taxon>Lupinus</taxon>
    </lineage>
</organism>
<dbReference type="AlphaFoldDB" id="A0A6A4NS35"/>
<dbReference type="Proteomes" id="UP000447434">
    <property type="component" value="Chromosome 21"/>
</dbReference>
<accession>A0A6A4NS35</accession>
<evidence type="ECO:0000313" key="3">
    <source>
        <dbReference type="Proteomes" id="UP000447434"/>
    </source>
</evidence>
<proteinExistence type="predicted"/>
<sequence>MKGYSFSVTVNAISLIIFFLLVSYSMNVEGRTLKDHSHTSFINLITNQAYTGPSRRGEGH</sequence>
<keyword evidence="1" id="KW-0812">Transmembrane</keyword>
<keyword evidence="3" id="KW-1185">Reference proteome</keyword>
<gene>
    <name evidence="2" type="ORF">Lalb_Chr21g0308291</name>
</gene>